<evidence type="ECO:0000256" key="2">
    <source>
        <dbReference type="ARBA" id="ARBA00024438"/>
    </source>
</evidence>
<keyword evidence="3" id="KW-0472">Membrane</keyword>
<protein>
    <recommendedName>
        <fullName evidence="2">Anti-sigma-W factor RsiW</fullName>
    </recommendedName>
</protein>
<gene>
    <name evidence="5" type="ORF">CKW00_05540</name>
</gene>
<evidence type="ECO:0000256" key="3">
    <source>
        <dbReference type="SAM" id="Phobius"/>
    </source>
</evidence>
<feature type="domain" description="Putative zinc-finger" evidence="4">
    <location>
        <begin position="9"/>
        <end position="38"/>
    </location>
</feature>
<keyword evidence="3" id="KW-1133">Transmembrane helix</keyword>
<feature type="transmembrane region" description="Helical" evidence="3">
    <location>
        <begin position="89"/>
        <end position="108"/>
    </location>
</feature>
<proteinExistence type="inferred from homology"/>
<reference evidence="5 6" key="1">
    <citation type="submission" date="2017-08" db="EMBL/GenBank/DDBJ databases">
        <title>Salimicrobium alkalisoli sp. nov., isolated from saline alkaline soil.</title>
        <authorList>
            <person name="Zhang G."/>
            <person name="Xiong Q."/>
        </authorList>
    </citation>
    <scope>NUCLEOTIDE SEQUENCE [LARGE SCALE GENOMIC DNA]</scope>
    <source>
        <strain evidence="5 6">WN024</strain>
    </source>
</reference>
<evidence type="ECO:0000313" key="5">
    <source>
        <dbReference type="EMBL" id="PBB05950.1"/>
    </source>
</evidence>
<comment type="caution">
    <text evidence="5">The sequence shown here is derived from an EMBL/GenBank/DDBJ whole genome shotgun (WGS) entry which is preliminary data.</text>
</comment>
<comment type="similarity">
    <text evidence="1">Belongs to the zinc-associated anti-sigma factor (ZAS) superfamily. Anti-sigma-W factor family.</text>
</comment>
<keyword evidence="6" id="KW-1185">Reference proteome</keyword>
<dbReference type="EMBL" id="NSGH01000007">
    <property type="protein sequence ID" value="PBB05950.1"/>
    <property type="molecule type" value="Genomic_DNA"/>
</dbReference>
<evidence type="ECO:0000259" key="4">
    <source>
        <dbReference type="Pfam" id="PF13490"/>
    </source>
</evidence>
<name>A0ABX4HTC5_9BACI</name>
<dbReference type="Gene3D" id="1.10.10.1320">
    <property type="entry name" value="Anti-sigma factor, zinc-finger domain"/>
    <property type="match status" value="1"/>
</dbReference>
<organism evidence="5 6">
    <name type="scientific">Salimicrobium humidisoli</name>
    <dbReference type="NCBI Taxonomy" id="2029857"/>
    <lineage>
        <taxon>Bacteria</taxon>
        <taxon>Bacillati</taxon>
        <taxon>Bacillota</taxon>
        <taxon>Bacilli</taxon>
        <taxon>Bacillales</taxon>
        <taxon>Bacillaceae</taxon>
        <taxon>Salimicrobium</taxon>
    </lineage>
</organism>
<dbReference type="Proteomes" id="UP000217561">
    <property type="component" value="Unassembled WGS sequence"/>
</dbReference>
<evidence type="ECO:0000313" key="6">
    <source>
        <dbReference type="Proteomes" id="UP000217561"/>
    </source>
</evidence>
<accession>A0ABX4HTC5</accession>
<dbReference type="RefSeq" id="WP_095821738.1">
    <property type="nucleotide sequence ID" value="NZ_NSGH01000007.1"/>
</dbReference>
<sequence length="218" mass="24937">MKCDNDMIYLMHKYLDESLTEEEQRILGNHLQRCEECQEHFHELKRADTLASDKTGVTAPSSFTDRVMSELPRNRKRTTWVQWFRHHPLVSAAAVFVLLMASGIFSAWNQEDQVTVSKQEGVVIEEGTVVVPEDITVEGDLVVRNGDLKVQGHVDGDVTLINGRLIEGDTSREATEGEELQAYVSGELNYVNQVFEWMWYHVRNFAEEVFSMGEESPE</sequence>
<keyword evidence="3" id="KW-0812">Transmembrane</keyword>
<dbReference type="InterPro" id="IPR041916">
    <property type="entry name" value="Anti_sigma_zinc_sf"/>
</dbReference>
<dbReference type="Pfam" id="PF13490">
    <property type="entry name" value="zf-HC2"/>
    <property type="match status" value="1"/>
</dbReference>
<dbReference type="InterPro" id="IPR027383">
    <property type="entry name" value="Znf_put"/>
</dbReference>
<evidence type="ECO:0000256" key="1">
    <source>
        <dbReference type="ARBA" id="ARBA00024353"/>
    </source>
</evidence>